<name>A0ABY6J021_9BACT</name>
<evidence type="ECO:0000259" key="1">
    <source>
        <dbReference type="Pfam" id="PF00725"/>
    </source>
</evidence>
<keyword evidence="3" id="KW-1185">Reference proteome</keyword>
<reference evidence="2" key="1">
    <citation type="submission" date="2022-10" db="EMBL/GenBank/DDBJ databases">
        <title>Chitinophaga sp. nov., isolated from soil.</title>
        <authorList>
            <person name="Jeon C.O."/>
        </authorList>
    </citation>
    <scope>NUCLEOTIDE SEQUENCE</scope>
    <source>
        <strain evidence="2">R8</strain>
    </source>
</reference>
<dbReference type="InterPro" id="IPR006108">
    <property type="entry name" value="3HC_DH_C"/>
</dbReference>
<sequence length="234" mass="26742">MNVLVIGDEQRWEAWKQVAGTESTEWKALVSEVGDWMQYQLVIDLSFDEFPNRVFVYRDLPHLTVLANMVKTSWKIVQQTEGIKIPTNVSGMNLLPGFMDMKVKEVTLPTPDHLPRLQDAMQRLGWAFEVVADQAGMVTPRVVSMIINEAYYALEQEVASREDIDTSMKLGTNYPYGPFEWCEKIGIREVFGVLHAVHTETGNERYRICELLRAEYFQQMEALVANSENSGADT</sequence>
<dbReference type="PANTHER" id="PTHR48075">
    <property type="entry name" value="3-HYDROXYACYL-COA DEHYDROGENASE FAMILY PROTEIN"/>
    <property type="match status" value="1"/>
</dbReference>
<proteinExistence type="predicted"/>
<dbReference type="Pfam" id="PF00725">
    <property type="entry name" value="3HCDH"/>
    <property type="match status" value="1"/>
</dbReference>
<dbReference type="Proteomes" id="UP001162741">
    <property type="component" value="Chromosome"/>
</dbReference>
<feature type="domain" description="3-hydroxyacyl-CoA dehydrogenase C-terminal" evidence="1">
    <location>
        <begin position="136"/>
        <end position="213"/>
    </location>
</feature>
<accession>A0ABY6J021</accession>
<dbReference type="InterPro" id="IPR008927">
    <property type="entry name" value="6-PGluconate_DH-like_C_sf"/>
</dbReference>
<dbReference type="InterPro" id="IPR013328">
    <property type="entry name" value="6PGD_dom2"/>
</dbReference>
<dbReference type="RefSeq" id="WP_264281168.1">
    <property type="nucleotide sequence ID" value="NZ_CP107006.1"/>
</dbReference>
<organism evidence="2 3">
    <name type="scientific">Chitinophaga horti</name>
    <dbReference type="NCBI Taxonomy" id="2920382"/>
    <lineage>
        <taxon>Bacteria</taxon>
        <taxon>Pseudomonadati</taxon>
        <taxon>Bacteroidota</taxon>
        <taxon>Chitinophagia</taxon>
        <taxon>Chitinophagales</taxon>
        <taxon>Chitinophagaceae</taxon>
        <taxon>Chitinophaga</taxon>
    </lineage>
</organism>
<dbReference type="PANTHER" id="PTHR48075:SF5">
    <property type="entry name" value="3-HYDROXYBUTYRYL-COA DEHYDROGENASE"/>
    <property type="match status" value="1"/>
</dbReference>
<dbReference type="EMBL" id="CP107006">
    <property type="protein sequence ID" value="UYQ93019.1"/>
    <property type="molecule type" value="Genomic_DNA"/>
</dbReference>
<gene>
    <name evidence="2" type="ORF">MKQ68_23345</name>
</gene>
<dbReference type="Gene3D" id="1.10.1040.10">
    <property type="entry name" value="N-(1-d-carboxylethyl)-l-norvaline Dehydrogenase, domain 2"/>
    <property type="match status" value="1"/>
</dbReference>
<evidence type="ECO:0000313" key="3">
    <source>
        <dbReference type="Proteomes" id="UP001162741"/>
    </source>
</evidence>
<dbReference type="SUPFAM" id="SSF48179">
    <property type="entry name" value="6-phosphogluconate dehydrogenase C-terminal domain-like"/>
    <property type="match status" value="1"/>
</dbReference>
<protein>
    <submittedName>
        <fullName evidence="2">3-hydroxyacyl-CoA dehydrogenase family protein</fullName>
    </submittedName>
</protein>
<evidence type="ECO:0000313" key="2">
    <source>
        <dbReference type="EMBL" id="UYQ93019.1"/>
    </source>
</evidence>